<dbReference type="InterPro" id="IPR000683">
    <property type="entry name" value="Gfo/Idh/MocA-like_OxRdtase_N"/>
</dbReference>
<evidence type="ECO:0000313" key="3">
    <source>
        <dbReference type="EMBL" id="MEK8130633.1"/>
    </source>
</evidence>
<dbReference type="RefSeq" id="WP_341417775.1">
    <property type="nucleotide sequence ID" value="NZ_JBBPCC010000016.1"/>
</dbReference>
<feature type="domain" description="Gfo/Idh/MocA-like oxidoreductase N-terminal" evidence="1">
    <location>
        <begin position="3"/>
        <end position="121"/>
    </location>
</feature>
<dbReference type="EMBL" id="JBBPCC010000016">
    <property type="protein sequence ID" value="MEK8130633.1"/>
    <property type="molecule type" value="Genomic_DNA"/>
</dbReference>
<protein>
    <submittedName>
        <fullName evidence="3">Gfo/Idh/MocA family oxidoreductase</fullName>
    </submittedName>
</protein>
<dbReference type="PANTHER" id="PTHR43249:SF1">
    <property type="entry name" value="D-GLUCOSIDE 3-DEHYDROGENASE"/>
    <property type="match status" value="1"/>
</dbReference>
<gene>
    <name evidence="3" type="ORF">WMW72_22255</name>
</gene>
<dbReference type="SUPFAM" id="SSF51735">
    <property type="entry name" value="NAD(P)-binding Rossmann-fold domains"/>
    <property type="match status" value="1"/>
</dbReference>
<dbReference type="InterPro" id="IPR055170">
    <property type="entry name" value="GFO_IDH_MocA-like_dom"/>
</dbReference>
<evidence type="ECO:0000259" key="1">
    <source>
        <dbReference type="Pfam" id="PF01408"/>
    </source>
</evidence>
<organism evidence="3 4">
    <name type="scientific">Paenibacillus filicis</name>
    <dbReference type="NCBI Taxonomy" id="669464"/>
    <lineage>
        <taxon>Bacteria</taxon>
        <taxon>Bacillati</taxon>
        <taxon>Bacillota</taxon>
        <taxon>Bacilli</taxon>
        <taxon>Bacillales</taxon>
        <taxon>Paenibacillaceae</taxon>
        <taxon>Paenibacillus</taxon>
    </lineage>
</organism>
<dbReference type="InterPro" id="IPR036291">
    <property type="entry name" value="NAD(P)-bd_dom_sf"/>
</dbReference>
<accession>A0ABU9DSA1</accession>
<dbReference type="PANTHER" id="PTHR43249">
    <property type="entry name" value="UDP-N-ACETYL-2-AMINO-2-DEOXY-D-GLUCURONATE OXIDASE"/>
    <property type="match status" value="1"/>
</dbReference>
<dbReference type="SUPFAM" id="SSF55347">
    <property type="entry name" value="Glyceraldehyde-3-phosphate dehydrogenase-like, C-terminal domain"/>
    <property type="match status" value="1"/>
</dbReference>
<name>A0ABU9DSA1_9BACL</name>
<evidence type="ECO:0000259" key="2">
    <source>
        <dbReference type="Pfam" id="PF22725"/>
    </source>
</evidence>
<dbReference type="Proteomes" id="UP001469365">
    <property type="component" value="Unassembled WGS sequence"/>
</dbReference>
<feature type="domain" description="GFO/IDH/MocA-like oxidoreductase" evidence="2">
    <location>
        <begin position="145"/>
        <end position="260"/>
    </location>
</feature>
<dbReference type="Gene3D" id="3.40.50.720">
    <property type="entry name" value="NAD(P)-binding Rossmann-like Domain"/>
    <property type="match status" value="1"/>
</dbReference>
<dbReference type="Pfam" id="PF22725">
    <property type="entry name" value="GFO_IDH_MocA_C3"/>
    <property type="match status" value="1"/>
</dbReference>
<dbReference type="Gene3D" id="3.30.360.10">
    <property type="entry name" value="Dihydrodipicolinate Reductase, domain 2"/>
    <property type="match status" value="1"/>
</dbReference>
<dbReference type="InterPro" id="IPR052515">
    <property type="entry name" value="Gfo/Idh/MocA_Oxidoreductase"/>
</dbReference>
<comment type="caution">
    <text evidence="3">The sequence shown here is derived from an EMBL/GenBank/DDBJ whole genome shotgun (WGS) entry which is preliminary data.</text>
</comment>
<reference evidence="3 4" key="1">
    <citation type="submission" date="2024-04" db="EMBL/GenBank/DDBJ databases">
        <title>draft genome sequnece of Paenibacillus filicis.</title>
        <authorList>
            <person name="Kim D.-U."/>
        </authorList>
    </citation>
    <scope>NUCLEOTIDE SEQUENCE [LARGE SCALE GENOMIC DNA]</scope>
    <source>
        <strain evidence="3 4">KACC14197</strain>
    </source>
</reference>
<keyword evidence="4" id="KW-1185">Reference proteome</keyword>
<evidence type="ECO:0000313" key="4">
    <source>
        <dbReference type="Proteomes" id="UP001469365"/>
    </source>
</evidence>
<proteinExistence type="predicted"/>
<sequence length="325" mass="35597">MLQIGIIGTGWFSRTHADLLVQTQDVRLTAVLGTSQEKADQLASAYPDARGYDSLRRMLDAGRLDAVYVCVPPMSHGDIERELIQRGIPFLVEKPLGVDLELPLELAEAIRSRNLITSVGYHFRYKATLDRMKAELEGQTIAMAVGEWSGGMPQVSWWRRQEGSGGQFIEQTTHIVDLLRYTAGEVEEVYAAYANRVVHTQFEGVTVPDVGSVTLKLASGAVASLTNTCALPSGVGRTGLRLYTSGGLLDWTPDRLEVTGTNRLEQVVDEANPYAAETDAFLHALRTGDTSRIRSDYADALRTQQVTYAALQSAASGQPVKIERL</sequence>
<dbReference type="Pfam" id="PF01408">
    <property type="entry name" value="GFO_IDH_MocA"/>
    <property type="match status" value="1"/>
</dbReference>